<proteinExistence type="predicted"/>
<name>A0ABY7QFK7_9ACTN</name>
<dbReference type="RefSeq" id="WP_270150628.1">
    <property type="nucleotide sequence ID" value="NZ_CP115450.1"/>
</dbReference>
<dbReference type="Proteomes" id="UP001212821">
    <property type="component" value="Chromosome"/>
</dbReference>
<sequence length="134" mass="14527">MEMISSTGLGGQPWPELMPDRRPVLVVPTAPGRLLALEDGWADRDTATPALAAAPDPTWSAVLADNRLTIRRPGGLTWFDGEIAATREWRRAVREHRTLLLITGPFTSVFDFQPAAAAGQLFLLTTPIRLAGGI</sequence>
<evidence type="ECO:0000313" key="2">
    <source>
        <dbReference type="Proteomes" id="UP001212821"/>
    </source>
</evidence>
<organism evidence="1 2">
    <name type="scientific">Kitasatospora cathayae</name>
    <dbReference type="NCBI Taxonomy" id="3004092"/>
    <lineage>
        <taxon>Bacteria</taxon>
        <taxon>Bacillati</taxon>
        <taxon>Actinomycetota</taxon>
        <taxon>Actinomycetes</taxon>
        <taxon>Kitasatosporales</taxon>
        <taxon>Streptomycetaceae</taxon>
        <taxon>Kitasatospora</taxon>
    </lineage>
</organism>
<reference evidence="2" key="1">
    <citation type="submission" date="2022-12" db="EMBL/GenBank/DDBJ databases">
        <authorList>
            <person name="Mo P."/>
        </authorList>
    </citation>
    <scope>NUCLEOTIDE SEQUENCE [LARGE SCALE GENOMIC DNA]</scope>
    <source>
        <strain evidence="2">HUAS 3-15</strain>
    </source>
</reference>
<accession>A0ABY7QFK7</accession>
<gene>
    <name evidence="1" type="ORF">O1G21_39355</name>
</gene>
<protein>
    <submittedName>
        <fullName evidence="1">Uncharacterized protein</fullName>
    </submittedName>
</protein>
<keyword evidence="2" id="KW-1185">Reference proteome</keyword>
<dbReference type="EMBL" id="CP115450">
    <property type="protein sequence ID" value="WBP91346.1"/>
    <property type="molecule type" value="Genomic_DNA"/>
</dbReference>
<evidence type="ECO:0000313" key="1">
    <source>
        <dbReference type="EMBL" id="WBP91346.1"/>
    </source>
</evidence>